<name>A0ABD6BHK1_9EURY</name>
<evidence type="ECO:0000256" key="1">
    <source>
        <dbReference type="SAM" id="Phobius"/>
    </source>
</evidence>
<dbReference type="EMBL" id="JBHUDI010000007">
    <property type="protein sequence ID" value="MFD1564415.1"/>
    <property type="molecule type" value="Genomic_DNA"/>
</dbReference>
<keyword evidence="1" id="KW-1133">Transmembrane helix</keyword>
<keyword evidence="1" id="KW-0812">Transmembrane</keyword>
<evidence type="ECO:0000313" key="3">
    <source>
        <dbReference type="Proteomes" id="UP001597076"/>
    </source>
</evidence>
<feature type="transmembrane region" description="Helical" evidence="1">
    <location>
        <begin position="12"/>
        <end position="30"/>
    </location>
</feature>
<feature type="transmembrane region" description="Helical" evidence="1">
    <location>
        <begin position="97"/>
        <end position="116"/>
    </location>
</feature>
<comment type="caution">
    <text evidence="2">The sequence shown here is derived from an EMBL/GenBank/DDBJ whole genome shotgun (WGS) entry which is preliminary data.</text>
</comment>
<dbReference type="AlphaFoldDB" id="A0ABD6BHK1"/>
<evidence type="ECO:0000313" key="2">
    <source>
        <dbReference type="EMBL" id="MFD1564415.1"/>
    </source>
</evidence>
<reference evidence="2 3" key="1">
    <citation type="journal article" date="2019" name="Int. J. Syst. Evol. Microbiol.">
        <title>The Global Catalogue of Microorganisms (GCM) 10K type strain sequencing project: providing services to taxonomists for standard genome sequencing and annotation.</title>
        <authorList>
            <consortium name="The Broad Institute Genomics Platform"/>
            <consortium name="The Broad Institute Genome Sequencing Center for Infectious Disease"/>
            <person name="Wu L."/>
            <person name="Ma J."/>
        </authorList>
    </citation>
    <scope>NUCLEOTIDE SEQUENCE [LARGE SCALE GENOMIC DNA]</scope>
    <source>
        <strain evidence="2 3">CGMCC 1.12230</strain>
    </source>
</reference>
<feature type="transmembrane region" description="Helical" evidence="1">
    <location>
        <begin position="36"/>
        <end position="58"/>
    </location>
</feature>
<keyword evidence="1" id="KW-0472">Membrane</keyword>
<feature type="transmembrane region" description="Helical" evidence="1">
    <location>
        <begin position="70"/>
        <end position="91"/>
    </location>
</feature>
<dbReference type="Proteomes" id="UP001597076">
    <property type="component" value="Unassembled WGS sequence"/>
</dbReference>
<protein>
    <submittedName>
        <fullName evidence="2">Uncharacterized protein</fullName>
    </submittedName>
</protein>
<accession>A0ABD6BHK1</accession>
<proteinExistence type="predicted"/>
<organism evidence="2 3">
    <name type="scientific">Haloarchaeobius amylolyticus</name>
    <dbReference type="NCBI Taxonomy" id="1198296"/>
    <lineage>
        <taxon>Archaea</taxon>
        <taxon>Methanobacteriati</taxon>
        <taxon>Methanobacteriota</taxon>
        <taxon>Stenosarchaea group</taxon>
        <taxon>Halobacteria</taxon>
        <taxon>Halobacteriales</taxon>
        <taxon>Halorubellaceae</taxon>
        <taxon>Haloarchaeobius</taxon>
    </lineage>
</organism>
<dbReference type="RefSeq" id="WP_390287935.1">
    <property type="nucleotide sequence ID" value="NZ_JBHUDI010000007.1"/>
</dbReference>
<sequence>MALVDSDRSRQLVLFASLGVIGLLTGVRVIKYESSPWNWVAIFAIGTAFIFGPITWAIRDRLPKERRERLSYVAGGVALLCVPIVLGLGLIGGRLLFFLDVVVLGSLIGFAVASVIERIIIPEQLRGTTQ</sequence>
<gene>
    <name evidence="2" type="ORF">ACFR99_12745</name>
</gene>
<keyword evidence="3" id="KW-1185">Reference proteome</keyword>